<keyword evidence="8" id="KW-0934">Plastid</keyword>
<dbReference type="PANTHER" id="PTHR35284">
    <property type="entry name" value="OUTER ENVELOPE PORE PROTEIN 24A, CHLOROPLASTIC-RELATED"/>
    <property type="match status" value="1"/>
</dbReference>
<comment type="function">
    <text evidence="1">High-conductance voltage-dependent solute channel with a slight selectivity for cations transporting triosephosphates, dicarboxylic acids, ATP, inorganic phosphate (Pi), sugars, and positively or negatively charged amino acids.</text>
</comment>
<dbReference type="PANTHER" id="PTHR35284:SF1">
    <property type="entry name" value="OUTER ENVELOPE PORE PROTEIN 24A, CHLOROPLASTIC-RELATED"/>
    <property type="match status" value="1"/>
</dbReference>
<keyword evidence="5" id="KW-0813">Transport</keyword>
<keyword evidence="6" id="KW-1134">Transmembrane beta strand</keyword>
<comment type="subcellular location">
    <subcellularLocation>
        <location evidence="2">Plastid</location>
        <location evidence="2">Chloroplast outer membrane</location>
        <topology evidence="2">Multi-pass membrane protein</topology>
    </subcellularLocation>
    <subcellularLocation>
        <location evidence="3">Plastid</location>
        <location evidence="3">Etioplast membrane</location>
        <topology evidence="3">Multi-pass membrane protein</topology>
    </subcellularLocation>
</comment>
<keyword evidence="15" id="KW-1185">Reference proteome</keyword>
<name>A0A8J5YYJ9_9ROSI</name>
<evidence type="ECO:0000256" key="12">
    <source>
        <dbReference type="ARBA" id="ARBA00023114"/>
    </source>
</evidence>
<evidence type="ECO:0000256" key="4">
    <source>
        <dbReference type="ARBA" id="ARBA00011593"/>
    </source>
</evidence>
<dbReference type="InterPro" id="IPR034626">
    <property type="entry name" value="OEP24"/>
</dbReference>
<dbReference type="GO" id="GO:0034426">
    <property type="term" value="C:etioplast membrane"/>
    <property type="evidence" value="ECO:0007669"/>
    <property type="project" value="UniProtKB-SubCell"/>
</dbReference>
<accession>A0A8J5YYJ9</accession>
<keyword evidence="10" id="KW-1002">Plastid outer membrane</keyword>
<evidence type="ECO:0000313" key="14">
    <source>
        <dbReference type="EMBL" id="KAG8499068.1"/>
    </source>
</evidence>
<evidence type="ECO:0000256" key="10">
    <source>
        <dbReference type="ARBA" id="ARBA00022805"/>
    </source>
</evidence>
<proteinExistence type="predicted"/>
<evidence type="ECO:0000256" key="8">
    <source>
        <dbReference type="ARBA" id="ARBA00022640"/>
    </source>
</evidence>
<evidence type="ECO:0000256" key="9">
    <source>
        <dbReference type="ARBA" id="ARBA00022692"/>
    </source>
</evidence>
<evidence type="ECO:0000256" key="3">
    <source>
        <dbReference type="ARBA" id="ARBA00004441"/>
    </source>
</evidence>
<keyword evidence="13" id="KW-0472">Membrane</keyword>
<dbReference type="GO" id="GO:0034765">
    <property type="term" value="P:regulation of monoatomic ion transmembrane transport"/>
    <property type="evidence" value="ECO:0007669"/>
    <property type="project" value="InterPro"/>
</dbReference>
<evidence type="ECO:0000256" key="13">
    <source>
        <dbReference type="ARBA" id="ARBA00023136"/>
    </source>
</evidence>
<keyword evidence="11" id="KW-0406">Ion transport</keyword>
<keyword evidence="7" id="KW-0150">Chloroplast</keyword>
<comment type="subunit">
    <text evidence="4">Homooligomers form large rather nonselective pores in plastidial outer membranes.</text>
</comment>
<dbReference type="GO" id="GO:0022843">
    <property type="term" value="F:voltage-gated monoatomic cation channel activity"/>
    <property type="evidence" value="ECO:0007669"/>
    <property type="project" value="InterPro"/>
</dbReference>
<evidence type="ECO:0000256" key="2">
    <source>
        <dbReference type="ARBA" id="ARBA00004396"/>
    </source>
</evidence>
<dbReference type="Proteomes" id="UP000701853">
    <property type="component" value="Chromosome 3"/>
</dbReference>
<dbReference type="GO" id="GO:0009707">
    <property type="term" value="C:chloroplast outer membrane"/>
    <property type="evidence" value="ECO:0007669"/>
    <property type="project" value="UniProtKB-SubCell"/>
</dbReference>
<organism evidence="14 15">
    <name type="scientific">Gossypium anomalum</name>
    <dbReference type="NCBI Taxonomy" id="47600"/>
    <lineage>
        <taxon>Eukaryota</taxon>
        <taxon>Viridiplantae</taxon>
        <taxon>Streptophyta</taxon>
        <taxon>Embryophyta</taxon>
        <taxon>Tracheophyta</taxon>
        <taxon>Spermatophyta</taxon>
        <taxon>Magnoliopsida</taxon>
        <taxon>eudicotyledons</taxon>
        <taxon>Gunneridae</taxon>
        <taxon>Pentapetalae</taxon>
        <taxon>rosids</taxon>
        <taxon>malvids</taxon>
        <taxon>Malvales</taxon>
        <taxon>Malvaceae</taxon>
        <taxon>Malvoideae</taxon>
        <taxon>Gossypium</taxon>
    </lineage>
</organism>
<evidence type="ECO:0000256" key="6">
    <source>
        <dbReference type="ARBA" id="ARBA00022452"/>
    </source>
</evidence>
<dbReference type="AlphaFoldDB" id="A0A8J5YYJ9"/>
<dbReference type="GO" id="GO:0046930">
    <property type="term" value="C:pore complex"/>
    <property type="evidence" value="ECO:0007669"/>
    <property type="project" value="UniProtKB-KW"/>
</dbReference>
<dbReference type="GO" id="GO:0015288">
    <property type="term" value="F:porin activity"/>
    <property type="evidence" value="ECO:0007669"/>
    <property type="project" value="UniProtKB-KW"/>
</dbReference>
<keyword evidence="12" id="KW-0626">Porin</keyword>
<keyword evidence="9" id="KW-0812">Transmembrane</keyword>
<evidence type="ECO:0000256" key="5">
    <source>
        <dbReference type="ARBA" id="ARBA00022448"/>
    </source>
</evidence>
<comment type="caution">
    <text evidence="14">The sequence shown here is derived from an EMBL/GenBank/DDBJ whole genome shotgun (WGS) entry which is preliminary data.</text>
</comment>
<sequence>MQTYKTEFRQCLPLYLPSLYLPREMKASLKGRYTNDKSTAVVTLAVNAGDVKLLASMSDVTVVKGTRLNNLTLTVEKPAFFIFDYDVPKKDFRFQFMNSIKVAEKPLKLTYNHGHGENRTVMDGSLVLDSANKVSANYMFGTRNFKLKYTYVHGGVTTYEPCYDLGKNAWDFSVSRRLYDDVFKATYESWSRDFALEWSRNSKFNGTFKRYPQAALDLILISIDPGAFKISATINMVGESKIPKVFAESTWDLEMFGQTACQVGDEINRK</sequence>
<protein>
    <submittedName>
        <fullName evidence="14">Uncharacterized protein</fullName>
    </submittedName>
</protein>
<reference evidence="14 15" key="1">
    <citation type="journal article" date="2021" name="bioRxiv">
        <title>The Gossypium anomalum genome as a resource for cotton improvement and evolutionary analysis of hybrid incompatibility.</title>
        <authorList>
            <person name="Grover C.E."/>
            <person name="Yuan D."/>
            <person name="Arick M.A."/>
            <person name="Miller E.R."/>
            <person name="Hu G."/>
            <person name="Peterson D.G."/>
            <person name="Wendel J.F."/>
            <person name="Udall J.A."/>
        </authorList>
    </citation>
    <scope>NUCLEOTIDE SEQUENCE [LARGE SCALE GENOMIC DNA]</scope>
    <source>
        <strain evidence="14">JFW-Udall</strain>
        <tissue evidence="14">Leaf</tissue>
    </source>
</reference>
<dbReference type="EMBL" id="JAHUZN010000003">
    <property type="protein sequence ID" value="KAG8499068.1"/>
    <property type="molecule type" value="Genomic_DNA"/>
</dbReference>
<evidence type="ECO:0000256" key="7">
    <source>
        <dbReference type="ARBA" id="ARBA00022528"/>
    </source>
</evidence>
<dbReference type="OrthoDB" id="1185978at2759"/>
<evidence type="ECO:0000313" key="15">
    <source>
        <dbReference type="Proteomes" id="UP000701853"/>
    </source>
</evidence>
<evidence type="ECO:0000256" key="11">
    <source>
        <dbReference type="ARBA" id="ARBA00023065"/>
    </source>
</evidence>
<evidence type="ECO:0000256" key="1">
    <source>
        <dbReference type="ARBA" id="ARBA00002327"/>
    </source>
</evidence>
<gene>
    <name evidence="14" type="ORF">CXB51_005485</name>
</gene>